<dbReference type="EMBL" id="JBHSSC010000004">
    <property type="protein sequence ID" value="MFC6179841.1"/>
    <property type="molecule type" value="Genomic_DNA"/>
</dbReference>
<evidence type="ECO:0000313" key="2">
    <source>
        <dbReference type="EMBL" id="MFC6179905.1"/>
    </source>
</evidence>
<keyword evidence="3" id="KW-1185">Reference proteome</keyword>
<organism evidence="1 3">
    <name type="scientific">Lactiplantibacillus daowaiensis</name>
    <dbReference type="NCBI Taxonomy" id="2559918"/>
    <lineage>
        <taxon>Bacteria</taxon>
        <taxon>Bacillati</taxon>
        <taxon>Bacillota</taxon>
        <taxon>Bacilli</taxon>
        <taxon>Lactobacillales</taxon>
        <taxon>Lactobacillaceae</taxon>
        <taxon>Lactiplantibacillus</taxon>
    </lineage>
</organism>
<proteinExistence type="predicted"/>
<dbReference type="Proteomes" id="UP001596282">
    <property type="component" value="Unassembled WGS sequence"/>
</dbReference>
<reference evidence="1" key="3">
    <citation type="submission" date="2024-09" db="EMBL/GenBank/DDBJ databases">
        <authorList>
            <person name="Sun Q."/>
            <person name="Mori K."/>
        </authorList>
    </citation>
    <scope>NUCLEOTIDE SEQUENCE</scope>
    <source>
        <strain evidence="1">CCM 8933</strain>
    </source>
</reference>
<protein>
    <submittedName>
        <fullName evidence="1">Uncharacterized protein</fullName>
    </submittedName>
</protein>
<dbReference type="EMBL" id="JBHSSC010000004">
    <property type="protein sequence ID" value="MFC6179905.1"/>
    <property type="molecule type" value="Genomic_DNA"/>
</dbReference>
<name>A0ABW1RWE9_9LACO</name>
<comment type="caution">
    <text evidence="1">The sequence shown here is derived from an EMBL/GenBank/DDBJ whole genome shotgun (WGS) entry which is preliminary data.</text>
</comment>
<reference evidence="1" key="1">
    <citation type="journal article" date="2014" name="Int. J. Syst. Evol. Microbiol.">
        <title>Complete genome of a new Firmicutes species belonging to the dominant human colonic microbiota ('Ruminococcus bicirculans') reveals two chromosomes and a selective capacity to utilize plant glucans.</title>
        <authorList>
            <consortium name="NISC Comparative Sequencing Program"/>
            <person name="Wegmann U."/>
            <person name="Louis P."/>
            <person name="Goesmann A."/>
            <person name="Henrissat B."/>
            <person name="Duncan S.H."/>
            <person name="Flint H.J."/>
        </authorList>
    </citation>
    <scope>NUCLEOTIDE SEQUENCE</scope>
    <source>
        <strain evidence="1">CCM 8933</strain>
    </source>
</reference>
<gene>
    <name evidence="1" type="ORF">ACFP5Y_01035</name>
    <name evidence="2" type="ORF">ACFP5Y_01370</name>
</gene>
<sequence length="190" mass="21389">MRYFIGVIALIFVLSLVIGGIVKKVRHQPIKHGWQQVATVVFSLVVVMWGLGDTRLTYGTVPITAEQRSDIKELTSTENKIYTLMDYRRKVSLIKAGTEELRQLDLKINGNTKIEKALVDSNVEAINLHAFSRMGNHSALMVADVLGILKINRRVAKKISSDSEKAQLIFDQLQTDAGMDKFKINSFEKK</sequence>
<accession>A0ABW1RWE9</accession>
<reference evidence="3" key="2">
    <citation type="journal article" date="2019" name="Int. J. Syst. Evol. Microbiol.">
        <title>The Global Catalogue of Microorganisms (GCM) 10K type strain sequencing project: providing services to taxonomists for standard genome sequencing and annotation.</title>
        <authorList>
            <consortium name="The Broad Institute Genomics Platform"/>
            <consortium name="The Broad Institute Genome Sequencing Center for Infectious Disease"/>
            <person name="Wu L."/>
            <person name="Ma J."/>
        </authorList>
    </citation>
    <scope>NUCLEOTIDE SEQUENCE [LARGE SCALE GENOMIC DNA]</scope>
    <source>
        <strain evidence="3">CCM 8933</strain>
    </source>
</reference>
<dbReference type="RefSeq" id="WP_137629169.1">
    <property type="nucleotide sequence ID" value="NZ_BJDJ01000018.1"/>
</dbReference>
<evidence type="ECO:0000313" key="1">
    <source>
        <dbReference type="EMBL" id="MFC6179841.1"/>
    </source>
</evidence>
<evidence type="ECO:0000313" key="3">
    <source>
        <dbReference type="Proteomes" id="UP001596282"/>
    </source>
</evidence>